<dbReference type="GO" id="GO:0005886">
    <property type="term" value="C:plasma membrane"/>
    <property type="evidence" value="ECO:0007669"/>
    <property type="project" value="UniProtKB-SubCell"/>
</dbReference>
<keyword evidence="4" id="KW-0812">Transmembrane</keyword>
<dbReference type="GO" id="GO:0005549">
    <property type="term" value="F:odorant binding"/>
    <property type="evidence" value="ECO:0007669"/>
    <property type="project" value="InterPro"/>
</dbReference>
<organism evidence="10 11">
    <name type="scientific">Ceratosolen solmsi marchali</name>
    <dbReference type="NCBI Taxonomy" id="326594"/>
    <lineage>
        <taxon>Eukaryota</taxon>
        <taxon>Metazoa</taxon>
        <taxon>Ecdysozoa</taxon>
        <taxon>Arthropoda</taxon>
        <taxon>Hexapoda</taxon>
        <taxon>Insecta</taxon>
        <taxon>Pterygota</taxon>
        <taxon>Neoptera</taxon>
        <taxon>Endopterygota</taxon>
        <taxon>Hymenoptera</taxon>
        <taxon>Apocrita</taxon>
        <taxon>Proctotrupomorpha</taxon>
        <taxon>Chalcidoidea</taxon>
        <taxon>Agaonidae</taxon>
        <taxon>Agaoninae</taxon>
        <taxon>Ceratosolen</taxon>
    </lineage>
</organism>
<evidence type="ECO:0000256" key="5">
    <source>
        <dbReference type="ARBA" id="ARBA00022725"/>
    </source>
</evidence>
<name>A0AAJ6YPZ6_9HYME</name>
<reference evidence="11" key="1">
    <citation type="submission" date="2025-08" db="UniProtKB">
        <authorList>
            <consortium name="RefSeq"/>
        </authorList>
    </citation>
    <scope>IDENTIFICATION</scope>
</reference>
<keyword evidence="5" id="KW-0552">Olfaction</keyword>
<gene>
    <name evidence="11" type="primary">LOC105365580</name>
</gene>
<evidence type="ECO:0000256" key="9">
    <source>
        <dbReference type="ARBA" id="ARBA00023224"/>
    </source>
</evidence>
<keyword evidence="10" id="KW-1185">Reference proteome</keyword>
<keyword evidence="6" id="KW-1133">Transmembrane helix</keyword>
<dbReference type="RefSeq" id="XP_011502091.1">
    <property type="nucleotide sequence ID" value="XM_011503789.1"/>
</dbReference>
<comment type="subcellular location">
    <subcellularLocation>
        <location evidence="1">Cell membrane</location>
        <topology evidence="1">Multi-pass membrane protein</topology>
    </subcellularLocation>
</comment>
<evidence type="ECO:0000256" key="8">
    <source>
        <dbReference type="ARBA" id="ARBA00023170"/>
    </source>
</evidence>
<evidence type="ECO:0000256" key="4">
    <source>
        <dbReference type="ARBA" id="ARBA00022692"/>
    </source>
</evidence>
<accession>A0AAJ6YPZ6</accession>
<dbReference type="Pfam" id="PF02949">
    <property type="entry name" value="7tm_6"/>
    <property type="match status" value="1"/>
</dbReference>
<keyword evidence="7" id="KW-0472">Membrane</keyword>
<sequence>MLIQKETDEQTGKWIIFLLWNIIQFYSYQWSPEYLLKESEAVVYAAYLIRLKLIGQHPKTDKILHFLIMRAQKPIQLTAGGYLKLSMETFANMIKSAISVFTLLRTSIM</sequence>
<dbReference type="GeneID" id="105365580"/>
<evidence type="ECO:0000256" key="6">
    <source>
        <dbReference type="ARBA" id="ARBA00022989"/>
    </source>
</evidence>
<evidence type="ECO:0000313" key="10">
    <source>
        <dbReference type="Proteomes" id="UP000695007"/>
    </source>
</evidence>
<evidence type="ECO:0000256" key="1">
    <source>
        <dbReference type="ARBA" id="ARBA00004651"/>
    </source>
</evidence>
<keyword evidence="8" id="KW-0675">Receptor</keyword>
<dbReference type="GO" id="GO:0007165">
    <property type="term" value="P:signal transduction"/>
    <property type="evidence" value="ECO:0007669"/>
    <property type="project" value="UniProtKB-KW"/>
</dbReference>
<keyword evidence="9" id="KW-0807">Transducer</keyword>
<evidence type="ECO:0000256" key="3">
    <source>
        <dbReference type="ARBA" id="ARBA00022606"/>
    </source>
</evidence>
<protein>
    <submittedName>
        <fullName evidence="11">Odorant receptor 2a-like</fullName>
    </submittedName>
</protein>
<dbReference type="GO" id="GO:0004984">
    <property type="term" value="F:olfactory receptor activity"/>
    <property type="evidence" value="ECO:0007669"/>
    <property type="project" value="InterPro"/>
</dbReference>
<proteinExistence type="predicted"/>
<dbReference type="PANTHER" id="PTHR21137:SF35">
    <property type="entry name" value="ODORANT RECEPTOR 19A-RELATED"/>
    <property type="match status" value="1"/>
</dbReference>
<dbReference type="Proteomes" id="UP000695007">
    <property type="component" value="Unplaced"/>
</dbReference>
<keyword evidence="3" id="KW-0716">Sensory transduction</keyword>
<evidence type="ECO:0000313" key="11">
    <source>
        <dbReference type="RefSeq" id="XP_011502091.1"/>
    </source>
</evidence>
<dbReference type="KEGG" id="csol:105365580"/>
<dbReference type="AlphaFoldDB" id="A0AAJ6YPZ6"/>
<evidence type="ECO:0000256" key="2">
    <source>
        <dbReference type="ARBA" id="ARBA00022475"/>
    </source>
</evidence>
<keyword evidence="2" id="KW-1003">Cell membrane</keyword>
<evidence type="ECO:0000256" key="7">
    <source>
        <dbReference type="ARBA" id="ARBA00023136"/>
    </source>
</evidence>
<dbReference type="InterPro" id="IPR004117">
    <property type="entry name" value="7tm6_olfct_rcpt"/>
</dbReference>
<dbReference type="PANTHER" id="PTHR21137">
    <property type="entry name" value="ODORANT RECEPTOR"/>
    <property type="match status" value="1"/>
</dbReference>